<evidence type="ECO:0000256" key="1">
    <source>
        <dbReference type="SAM" id="SignalP"/>
    </source>
</evidence>
<dbReference type="Proteomes" id="UP000642070">
    <property type="component" value="Unassembled WGS sequence"/>
</dbReference>
<evidence type="ECO:0000313" key="3">
    <source>
        <dbReference type="Proteomes" id="UP000642070"/>
    </source>
</evidence>
<keyword evidence="3" id="KW-1185">Reference proteome</keyword>
<proteinExistence type="predicted"/>
<evidence type="ECO:0000313" key="2">
    <source>
        <dbReference type="EMBL" id="GGM55220.1"/>
    </source>
</evidence>
<dbReference type="AlphaFoldDB" id="A0A917X260"/>
<organism evidence="2 3">
    <name type="scientific">Dactylosporangium sucinum</name>
    <dbReference type="NCBI Taxonomy" id="1424081"/>
    <lineage>
        <taxon>Bacteria</taxon>
        <taxon>Bacillati</taxon>
        <taxon>Actinomycetota</taxon>
        <taxon>Actinomycetes</taxon>
        <taxon>Micromonosporales</taxon>
        <taxon>Micromonosporaceae</taxon>
        <taxon>Dactylosporangium</taxon>
    </lineage>
</organism>
<sequence length="227" mass="21959">MVCMTQQESAKRIGRRGMLTGLGAAAVGASVLAAGPAGAAPGDPVVQGADNDAGAAGTILRSTAAGATFEVRNAVGVGGAVGVKASADVGVDASGFDAGVVGFSSNGNGLVGRSDLGYGVVGAASDLGGIGVVASAPDEFSKTALDVRGQVRFARSGVVTVPAGATSATVTGLQVYASTHALAVAQRSTAVWVKAAVPVQASGQLRVYLNAAAPAGGVPVAWWLLEV</sequence>
<dbReference type="EMBL" id="BMPI01000037">
    <property type="protein sequence ID" value="GGM55220.1"/>
    <property type="molecule type" value="Genomic_DNA"/>
</dbReference>
<protein>
    <submittedName>
        <fullName evidence="2">Uncharacterized protein</fullName>
    </submittedName>
</protein>
<feature type="signal peptide" evidence="1">
    <location>
        <begin position="1"/>
        <end position="39"/>
    </location>
</feature>
<keyword evidence="1" id="KW-0732">Signal</keyword>
<gene>
    <name evidence="2" type="ORF">GCM10007977_066140</name>
</gene>
<comment type="caution">
    <text evidence="2">The sequence shown here is derived from an EMBL/GenBank/DDBJ whole genome shotgun (WGS) entry which is preliminary data.</text>
</comment>
<feature type="chain" id="PRO_5036988827" evidence="1">
    <location>
        <begin position="40"/>
        <end position="227"/>
    </location>
</feature>
<accession>A0A917X260</accession>
<dbReference type="PROSITE" id="PS51318">
    <property type="entry name" value="TAT"/>
    <property type="match status" value="1"/>
</dbReference>
<reference evidence="2" key="2">
    <citation type="submission" date="2020-09" db="EMBL/GenBank/DDBJ databases">
        <authorList>
            <person name="Sun Q."/>
            <person name="Ohkuma M."/>
        </authorList>
    </citation>
    <scope>NUCLEOTIDE SEQUENCE</scope>
    <source>
        <strain evidence="2">JCM 19831</strain>
    </source>
</reference>
<dbReference type="InterPro" id="IPR006311">
    <property type="entry name" value="TAT_signal"/>
</dbReference>
<reference evidence="2" key="1">
    <citation type="journal article" date="2014" name="Int. J. Syst. Evol. Microbiol.">
        <title>Complete genome sequence of Corynebacterium casei LMG S-19264T (=DSM 44701T), isolated from a smear-ripened cheese.</title>
        <authorList>
            <consortium name="US DOE Joint Genome Institute (JGI-PGF)"/>
            <person name="Walter F."/>
            <person name="Albersmeier A."/>
            <person name="Kalinowski J."/>
            <person name="Ruckert C."/>
        </authorList>
    </citation>
    <scope>NUCLEOTIDE SEQUENCE</scope>
    <source>
        <strain evidence="2">JCM 19831</strain>
    </source>
</reference>
<name>A0A917X260_9ACTN</name>